<sequence length="564" mass="63843">MKLLFALLFVVVKSGWSGQCFRDYGPAGVTGCVKISRYNNEYQWATCLTDAYIKQKSRHQHLCRDRLATYCWYQCMLEVHNKSSGSVTQDCSCKDAGSTTPNPFTGLLTTILPPDCYSPSGDSCDWYRNCLETKYPCEDTSNAYAITYAERFCRLYDERYFSFSAAGQKWMNAVRKCLQVYLVPLLRPWFKPTCQEIREKAFASHTPCYLYPDKDAPSICDLSCFDFFKIFFTIKGSFINMDTAGQSFKGMLTIGSECGPTSQIPKCFRESKDWITNREFKTYNRFVNIFKIIIKTFEKSRKRDRRLADPTSLPKADARIRFADGVGSALEKALKWNTEVMDWIAYTENKELPKYEDPDNMGIVIVFADKKALGIVQTFSPSVNFDQTVKEFAVAIKGGKLPLEVEGCNVWVRSLSSCAYQSCNDTTTLAVSDMHPSWKNGGSETSQTNARLLGVCTALHGWTTQCDRDSGPSGATGCLQISRYNNQYQWTTSVTNAYIQQKKSSHKYECDDRLKTCYWNQCMLEVHNKGSGLVTKECSCNPSSFTTHTNNSLPAKCYSPSGDL</sequence>
<organism evidence="2 3">
    <name type="scientific">Acropora cervicornis</name>
    <name type="common">Staghorn coral</name>
    <dbReference type="NCBI Taxonomy" id="6130"/>
    <lineage>
        <taxon>Eukaryota</taxon>
        <taxon>Metazoa</taxon>
        <taxon>Cnidaria</taxon>
        <taxon>Anthozoa</taxon>
        <taxon>Hexacorallia</taxon>
        <taxon>Scleractinia</taxon>
        <taxon>Astrocoeniina</taxon>
        <taxon>Acroporidae</taxon>
        <taxon>Acropora</taxon>
    </lineage>
</organism>
<dbReference type="EMBL" id="JARQWQ010000071">
    <property type="protein sequence ID" value="KAK2554223.1"/>
    <property type="molecule type" value="Genomic_DNA"/>
</dbReference>
<dbReference type="AlphaFoldDB" id="A0AAD9UY32"/>
<proteinExistence type="predicted"/>
<gene>
    <name evidence="2" type="ORF">P5673_024220</name>
</gene>
<evidence type="ECO:0000256" key="1">
    <source>
        <dbReference type="SAM" id="SignalP"/>
    </source>
</evidence>
<keyword evidence="3" id="KW-1185">Reference proteome</keyword>
<evidence type="ECO:0000313" key="2">
    <source>
        <dbReference type="EMBL" id="KAK2554223.1"/>
    </source>
</evidence>
<reference evidence="2" key="1">
    <citation type="journal article" date="2023" name="G3 (Bethesda)">
        <title>Whole genome assembly and annotation of the endangered Caribbean coral Acropora cervicornis.</title>
        <authorList>
            <person name="Selwyn J.D."/>
            <person name="Vollmer S.V."/>
        </authorList>
    </citation>
    <scope>NUCLEOTIDE SEQUENCE</scope>
    <source>
        <strain evidence="2">K2</strain>
    </source>
</reference>
<reference evidence="2" key="2">
    <citation type="journal article" date="2023" name="Science">
        <title>Genomic signatures of disease resistance in endangered staghorn corals.</title>
        <authorList>
            <person name="Vollmer S.V."/>
            <person name="Selwyn J.D."/>
            <person name="Despard B.A."/>
            <person name="Roesel C.L."/>
        </authorList>
    </citation>
    <scope>NUCLEOTIDE SEQUENCE</scope>
    <source>
        <strain evidence="2">K2</strain>
    </source>
</reference>
<name>A0AAD9UY32_ACRCE</name>
<feature type="chain" id="PRO_5042138140" evidence="1">
    <location>
        <begin position="18"/>
        <end position="564"/>
    </location>
</feature>
<feature type="signal peptide" evidence="1">
    <location>
        <begin position="1"/>
        <end position="17"/>
    </location>
</feature>
<keyword evidence="1" id="KW-0732">Signal</keyword>
<evidence type="ECO:0000313" key="3">
    <source>
        <dbReference type="Proteomes" id="UP001249851"/>
    </source>
</evidence>
<protein>
    <submittedName>
        <fullName evidence="2">Uncharacterized protein</fullName>
    </submittedName>
</protein>
<comment type="caution">
    <text evidence="2">The sequence shown here is derived from an EMBL/GenBank/DDBJ whole genome shotgun (WGS) entry which is preliminary data.</text>
</comment>
<dbReference type="Proteomes" id="UP001249851">
    <property type="component" value="Unassembled WGS sequence"/>
</dbReference>
<accession>A0AAD9UY32</accession>